<name>A0AAX0QQZ6_9STAP</name>
<reference evidence="1 3" key="1">
    <citation type="journal article" date="2017" name="PLoS ONE">
        <title>Development of a real-time PCR for detection of Staphylococcus pseudintermedius using a novel automated comparison of whole-genome sequences.</title>
        <authorList>
            <person name="Verstappen K.M."/>
            <person name="Huijbregts L."/>
            <person name="Spaninks M."/>
            <person name="Wagenaar J.A."/>
            <person name="Fluit A.C."/>
            <person name="Duim B."/>
        </authorList>
    </citation>
    <scope>NUCLEOTIDE SEQUENCE [LARGE SCALE GENOMIC DNA]</scope>
    <source>
        <strain evidence="1 3">15S02591-1</strain>
    </source>
</reference>
<sequence length="71" mass="8484">MNLQTRKQKKKNKNDVNIIARRAEPYGCQLFLALWLVLDLRKVMEPNVKKKTSYQAIPFFEMANEKMRVEK</sequence>
<gene>
    <name evidence="1" type="ORF">B5C07_11405</name>
    <name evidence="2" type="ORF">CDL68_10745</name>
</gene>
<evidence type="ECO:0000313" key="2">
    <source>
        <dbReference type="EMBL" id="RIZ50818.1"/>
    </source>
</evidence>
<dbReference type="Proteomes" id="UP000217473">
    <property type="component" value="Unassembled WGS sequence"/>
</dbReference>
<dbReference type="Proteomes" id="UP000266198">
    <property type="component" value="Unassembled WGS sequence"/>
</dbReference>
<dbReference type="AlphaFoldDB" id="A0AAX0QQZ6"/>
<dbReference type="EMBL" id="NIPK01000026">
    <property type="protein sequence ID" value="RIZ50818.1"/>
    <property type="molecule type" value="Genomic_DNA"/>
</dbReference>
<proteinExistence type="predicted"/>
<dbReference type="EMBL" id="MWUR01000019">
    <property type="protein sequence ID" value="PCF47741.1"/>
    <property type="molecule type" value="Genomic_DNA"/>
</dbReference>
<evidence type="ECO:0000313" key="1">
    <source>
        <dbReference type="EMBL" id="PCF47741.1"/>
    </source>
</evidence>
<keyword evidence="4" id="KW-1185">Reference proteome</keyword>
<organism evidence="1 3">
    <name type="scientific">Staphylococcus delphini</name>
    <dbReference type="NCBI Taxonomy" id="53344"/>
    <lineage>
        <taxon>Bacteria</taxon>
        <taxon>Bacillati</taxon>
        <taxon>Bacillota</taxon>
        <taxon>Bacilli</taxon>
        <taxon>Bacillales</taxon>
        <taxon>Staphylococcaceae</taxon>
        <taxon>Staphylococcus</taxon>
        <taxon>Staphylococcus intermedius group</taxon>
    </lineage>
</organism>
<evidence type="ECO:0000313" key="4">
    <source>
        <dbReference type="Proteomes" id="UP000266198"/>
    </source>
</evidence>
<accession>A0AAX0QQZ6</accession>
<reference evidence="2 4" key="2">
    <citation type="submission" date="2017-06" db="EMBL/GenBank/DDBJ databases">
        <title>Identification of a new gene, sdsY, involved in staphylococcal internalization in non-professional phagocytic cells (NPPCs).</title>
        <authorList>
            <person name="Maali Y."/>
            <person name="Martins-Simoes P."/>
            <person name="Trouillet-Assant S."/>
            <person name="Laurent F."/>
            <person name="Diot A."/>
            <person name="Verhoeven P."/>
            <person name="Bouvard D."/>
            <person name="Vandenesch F."/>
            <person name="Bes M."/>
        </authorList>
    </citation>
    <scope>NUCLEOTIDE SEQUENCE [LARGE SCALE GENOMIC DNA]</scope>
    <source>
        <strain evidence="2 4">Heidy</strain>
    </source>
</reference>
<protein>
    <submittedName>
        <fullName evidence="1">Uncharacterized protein</fullName>
    </submittedName>
</protein>
<evidence type="ECO:0000313" key="3">
    <source>
        <dbReference type="Proteomes" id="UP000217473"/>
    </source>
</evidence>
<comment type="caution">
    <text evidence="1">The sequence shown here is derived from an EMBL/GenBank/DDBJ whole genome shotgun (WGS) entry which is preliminary data.</text>
</comment>